<evidence type="ECO:0000256" key="2">
    <source>
        <dbReference type="ARBA" id="ARBA00022737"/>
    </source>
</evidence>
<keyword evidence="1" id="KW-0880">Kelch repeat</keyword>
<dbReference type="SMART" id="SM00225">
    <property type="entry name" value="BTB"/>
    <property type="match status" value="1"/>
</dbReference>
<dbReference type="PROSITE" id="PS50097">
    <property type="entry name" value="BTB"/>
    <property type="match status" value="1"/>
</dbReference>
<dbReference type="Pfam" id="PF00651">
    <property type="entry name" value="BTB"/>
    <property type="match status" value="1"/>
</dbReference>
<dbReference type="PANTHER" id="PTHR45632:SF3">
    <property type="entry name" value="KELCH-LIKE PROTEIN 32"/>
    <property type="match status" value="1"/>
</dbReference>
<protein>
    <recommendedName>
        <fullName evidence="3">BTB domain-containing protein</fullName>
    </recommendedName>
</protein>
<dbReference type="Gene3D" id="2.120.10.80">
    <property type="entry name" value="Kelch-type beta propeller"/>
    <property type="match status" value="1"/>
</dbReference>
<dbReference type="InterPro" id="IPR015915">
    <property type="entry name" value="Kelch-typ_b-propeller"/>
</dbReference>
<dbReference type="Pfam" id="PF01344">
    <property type="entry name" value="Kelch_1"/>
    <property type="match status" value="1"/>
</dbReference>
<dbReference type="EMBL" id="JANEYG010000021">
    <property type="protein sequence ID" value="KAJ8919015.1"/>
    <property type="molecule type" value="Genomic_DNA"/>
</dbReference>
<dbReference type="InterPro" id="IPR006652">
    <property type="entry name" value="Kelch_1"/>
</dbReference>
<dbReference type="SUPFAM" id="SSF54695">
    <property type="entry name" value="POZ domain"/>
    <property type="match status" value="1"/>
</dbReference>
<feature type="domain" description="BTB" evidence="3">
    <location>
        <begin position="5"/>
        <end position="72"/>
    </location>
</feature>
<dbReference type="SUPFAM" id="SSF117281">
    <property type="entry name" value="Kelch motif"/>
    <property type="match status" value="1"/>
</dbReference>
<dbReference type="Proteomes" id="UP001159042">
    <property type="component" value="Unassembled WGS sequence"/>
</dbReference>
<evidence type="ECO:0000313" key="5">
    <source>
        <dbReference type="Proteomes" id="UP001159042"/>
    </source>
</evidence>
<keyword evidence="5" id="KW-1185">Reference proteome</keyword>
<dbReference type="Gene3D" id="3.30.710.10">
    <property type="entry name" value="Potassium Channel Kv1.1, Chain A"/>
    <property type="match status" value="1"/>
</dbReference>
<keyword evidence="2" id="KW-0677">Repeat</keyword>
<organism evidence="4 5">
    <name type="scientific">Exocentrus adspersus</name>
    <dbReference type="NCBI Taxonomy" id="1586481"/>
    <lineage>
        <taxon>Eukaryota</taxon>
        <taxon>Metazoa</taxon>
        <taxon>Ecdysozoa</taxon>
        <taxon>Arthropoda</taxon>
        <taxon>Hexapoda</taxon>
        <taxon>Insecta</taxon>
        <taxon>Pterygota</taxon>
        <taxon>Neoptera</taxon>
        <taxon>Endopterygota</taxon>
        <taxon>Coleoptera</taxon>
        <taxon>Polyphaga</taxon>
        <taxon>Cucujiformia</taxon>
        <taxon>Chrysomeloidea</taxon>
        <taxon>Cerambycidae</taxon>
        <taxon>Lamiinae</taxon>
        <taxon>Acanthocinini</taxon>
        <taxon>Exocentrus</taxon>
    </lineage>
</organism>
<gene>
    <name evidence="4" type="ORF">NQ315_016920</name>
</gene>
<dbReference type="GO" id="GO:0003779">
    <property type="term" value="F:actin binding"/>
    <property type="evidence" value="ECO:0007669"/>
    <property type="project" value="UniProtKB-KW"/>
</dbReference>
<sequence>MCSSEELILEIENAPVVCRKGDLISNSDYFKAMLEGNFVERNQTRIKLEGVDSKAMNIILKVLWDDTYPIKNEDLLLVLQTACMLQFLKIKNMCLERVIETLCPKNCVQVWRTTELLGLKPLFAQAKAMALEEFLEIKDTDSILEFSLEEIYHYLGHVNLKTDNEATVFQTAMKWWYENHALYVGNKTDTLIKLVSCIDFASVTEHCIKEIMIYPDIADNFEITQILSCVLLLKNEKPLEDFPETCQSKAGLLCKTRSRVSSKFPCVLVSYIQSAETSKKRKVDEEQRNVTHYDKYERKRKYEIVDEHTSAFNKPTELTVVYYDYNDKQFKKLIPIDEKKYTGLSGFKLMGYKEFVFMYGGEYLLGRGHWNKNFWVYDTIRGRWERKSVMPYPRRHFETCMVGEKLYLIGGTGSFRVIQSNMFWYNYKDDGWSAPFGLPCSERQLKFCDFQDKLFLFNINNKCGYFFDDKSFTWLKMDVIVDDSVLSKQNEFVIFSNKNTLYLKGKHLIEFKVTDKRIIAVSNKELANGCINRQPDAVCEEMQVVLCDSIIYTFYKYRYEEECRYSLETYNLDADVISYIFEDVSGDDPVITIDEDKYTINPSMKVLSFQHSSLVEKDILVNESFA</sequence>
<dbReference type="PANTHER" id="PTHR45632">
    <property type="entry name" value="LD33804P"/>
    <property type="match status" value="1"/>
</dbReference>
<proteinExistence type="predicted"/>
<dbReference type="InterPro" id="IPR011705">
    <property type="entry name" value="BACK"/>
</dbReference>
<dbReference type="AlphaFoldDB" id="A0AAV8VXR4"/>
<dbReference type="InterPro" id="IPR011333">
    <property type="entry name" value="SKP1/BTB/POZ_sf"/>
</dbReference>
<dbReference type="SMART" id="SM00875">
    <property type="entry name" value="BACK"/>
    <property type="match status" value="1"/>
</dbReference>
<accession>A0AAV8VXR4</accession>
<dbReference type="InterPro" id="IPR000210">
    <property type="entry name" value="BTB/POZ_dom"/>
</dbReference>
<evidence type="ECO:0000259" key="3">
    <source>
        <dbReference type="PROSITE" id="PS50097"/>
    </source>
</evidence>
<reference evidence="4 5" key="1">
    <citation type="journal article" date="2023" name="Insect Mol. Biol.">
        <title>Genome sequencing provides insights into the evolution of gene families encoding plant cell wall-degrading enzymes in longhorned beetles.</title>
        <authorList>
            <person name="Shin N.R."/>
            <person name="Okamura Y."/>
            <person name="Kirsch R."/>
            <person name="Pauchet Y."/>
        </authorList>
    </citation>
    <scope>NUCLEOTIDE SEQUENCE [LARGE SCALE GENOMIC DNA]</scope>
    <source>
        <strain evidence="4">EAD_L_NR</strain>
    </source>
</reference>
<dbReference type="Pfam" id="PF07707">
    <property type="entry name" value="BACK"/>
    <property type="match status" value="1"/>
</dbReference>
<name>A0AAV8VXR4_9CUCU</name>
<dbReference type="Gene3D" id="1.25.40.420">
    <property type="match status" value="1"/>
</dbReference>
<evidence type="ECO:0000313" key="4">
    <source>
        <dbReference type="EMBL" id="KAJ8919015.1"/>
    </source>
</evidence>
<comment type="caution">
    <text evidence="4">The sequence shown here is derived from an EMBL/GenBank/DDBJ whole genome shotgun (WGS) entry which is preliminary data.</text>
</comment>
<evidence type="ECO:0000256" key="1">
    <source>
        <dbReference type="ARBA" id="ARBA00022441"/>
    </source>
</evidence>